<dbReference type="AlphaFoldDB" id="A0A101V1W8"/>
<proteinExistence type="predicted"/>
<keyword evidence="2" id="KW-0812">Transmembrane</keyword>
<sequence length="96" mass="10426">MSPTSPISSTPPVSGKPRLRRLAFSLTVWWLLLALVLWLLGKALDQPASLAQCAASSAFFVALGEAGDWLRRRRRRAGRGAGRRRASGTETPTARP</sequence>
<evidence type="ECO:0000313" key="3">
    <source>
        <dbReference type="EMBL" id="KUO20988.1"/>
    </source>
</evidence>
<comment type="caution">
    <text evidence="3">The sequence shown here is derived from an EMBL/GenBank/DDBJ whole genome shotgun (WGS) entry which is preliminary data.</text>
</comment>
<gene>
    <name evidence="3" type="ORF">AQJ91_11790</name>
</gene>
<evidence type="ECO:0000256" key="1">
    <source>
        <dbReference type="SAM" id="MobiDB-lite"/>
    </source>
</evidence>
<feature type="compositionally biased region" description="Basic residues" evidence="1">
    <location>
        <begin position="74"/>
        <end position="86"/>
    </location>
</feature>
<feature type="transmembrane region" description="Helical" evidence="2">
    <location>
        <begin position="21"/>
        <end position="41"/>
    </location>
</feature>
<feature type="region of interest" description="Disordered" evidence="1">
    <location>
        <begin position="74"/>
        <end position="96"/>
    </location>
</feature>
<protein>
    <submittedName>
        <fullName evidence="3">Uncharacterized protein</fullName>
    </submittedName>
</protein>
<organism evidence="3 4">
    <name type="scientific">Streptomyces dysideae</name>
    <dbReference type="NCBI Taxonomy" id="909626"/>
    <lineage>
        <taxon>Bacteria</taxon>
        <taxon>Bacillati</taxon>
        <taxon>Actinomycetota</taxon>
        <taxon>Actinomycetes</taxon>
        <taxon>Kitasatosporales</taxon>
        <taxon>Streptomycetaceae</taxon>
        <taxon>Streptomyces</taxon>
    </lineage>
</organism>
<evidence type="ECO:0000256" key="2">
    <source>
        <dbReference type="SAM" id="Phobius"/>
    </source>
</evidence>
<feature type="transmembrane region" description="Helical" evidence="2">
    <location>
        <begin position="47"/>
        <end position="66"/>
    </location>
</feature>
<reference evidence="3 4" key="1">
    <citation type="submission" date="2015-10" db="EMBL/GenBank/DDBJ databases">
        <title>Draft genome sequence of Streptomyces sp. RV15, isolated from a marine sponge.</title>
        <authorList>
            <person name="Ruckert C."/>
            <person name="Abdelmohsen U.R."/>
            <person name="Winkler A."/>
            <person name="Hentschel U."/>
            <person name="Kalinowski J."/>
            <person name="Kampfer P."/>
            <person name="Glaeser S."/>
        </authorList>
    </citation>
    <scope>NUCLEOTIDE SEQUENCE [LARGE SCALE GENOMIC DNA]</scope>
    <source>
        <strain evidence="3 4">RV15</strain>
    </source>
</reference>
<keyword evidence="2" id="KW-0472">Membrane</keyword>
<keyword evidence="2" id="KW-1133">Transmembrane helix</keyword>
<dbReference type="Proteomes" id="UP000053260">
    <property type="component" value="Unassembled WGS sequence"/>
</dbReference>
<keyword evidence="4" id="KW-1185">Reference proteome</keyword>
<name>A0A101V1W8_9ACTN</name>
<evidence type="ECO:0000313" key="4">
    <source>
        <dbReference type="Proteomes" id="UP000053260"/>
    </source>
</evidence>
<accession>A0A101V1W8</accession>
<dbReference type="EMBL" id="LMXB01000028">
    <property type="protein sequence ID" value="KUO20988.1"/>
    <property type="molecule type" value="Genomic_DNA"/>
</dbReference>